<name>A0A1Q8YDZ3_9BURK</name>
<sequence length="46" mass="5122">MRLKFKKQAYQAVDAVTACFVGRPKRKLDASSDVADGYAKLMALMQ</sequence>
<dbReference type="AlphaFoldDB" id="A0A1Q8YDZ3"/>
<dbReference type="EMBL" id="MSYM01000013">
    <property type="protein sequence ID" value="OLP06281.1"/>
    <property type="molecule type" value="Genomic_DNA"/>
</dbReference>
<dbReference type="Proteomes" id="UP000185911">
    <property type="component" value="Unassembled WGS sequence"/>
</dbReference>
<reference evidence="1 2" key="1">
    <citation type="submission" date="2017-01" db="EMBL/GenBank/DDBJ databases">
        <title>Genome sequence of Rhodoferax antarcticus ANT.BR, a psychrophilic purple nonsulfur bacterium from an Antarctic microbial mat.</title>
        <authorList>
            <person name="Baker J."/>
            <person name="Riester C."/>
            <person name="Skinner B."/>
            <person name="Newell A."/>
            <person name="Swingley W."/>
            <person name="Madigan M."/>
            <person name="Jung D."/>
            <person name="Asao M."/>
            <person name="Chen M."/>
            <person name="Loughlin P."/>
            <person name="Pan H."/>
            <person name="Lin S."/>
            <person name="Li N."/>
            <person name="Shaw J."/>
            <person name="Prado M."/>
            <person name="Sherman C."/>
            <person name="Li X."/>
            <person name="Tang J."/>
            <person name="Blankenship R."/>
            <person name="Zhao T."/>
            <person name="Touchman J."/>
            <person name="Sattley M."/>
        </authorList>
    </citation>
    <scope>NUCLEOTIDE SEQUENCE [LARGE SCALE GENOMIC DNA]</scope>
    <source>
        <strain evidence="1 2">ANT.BR</strain>
    </source>
</reference>
<comment type="caution">
    <text evidence="1">The sequence shown here is derived from an EMBL/GenBank/DDBJ whole genome shotgun (WGS) entry which is preliminary data.</text>
</comment>
<accession>A0A1Q8YDZ3</accession>
<organism evidence="1 2">
    <name type="scientific">Rhodoferax antarcticus ANT.BR</name>
    <dbReference type="NCBI Taxonomy" id="1111071"/>
    <lineage>
        <taxon>Bacteria</taxon>
        <taxon>Pseudomonadati</taxon>
        <taxon>Pseudomonadota</taxon>
        <taxon>Betaproteobacteria</taxon>
        <taxon>Burkholderiales</taxon>
        <taxon>Comamonadaceae</taxon>
        <taxon>Rhodoferax</taxon>
    </lineage>
</organism>
<evidence type="ECO:0000313" key="2">
    <source>
        <dbReference type="Proteomes" id="UP000185911"/>
    </source>
</evidence>
<dbReference type="RefSeq" id="WP_156876214.1">
    <property type="nucleotide sequence ID" value="NZ_MSYM01000013.1"/>
</dbReference>
<gene>
    <name evidence="1" type="ORF">BLL52_2512</name>
</gene>
<proteinExistence type="predicted"/>
<protein>
    <submittedName>
        <fullName evidence="1">Uncharacterized protein</fullName>
    </submittedName>
</protein>
<keyword evidence="2" id="KW-1185">Reference proteome</keyword>
<evidence type="ECO:0000313" key="1">
    <source>
        <dbReference type="EMBL" id="OLP06281.1"/>
    </source>
</evidence>